<comment type="similarity">
    <text evidence="1">Belongs to the NAD(P)H dehydrogenase (quinone) family.</text>
</comment>
<proteinExistence type="inferred from homology"/>
<gene>
    <name evidence="4" type="ORF">JQS30_00360</name>
</gene>
<evidence type="ECO:0000256" key="1">
    <source>
        <dbReference type="ARBA" id="ARBA00006252"/>
    </source>
</evidence>
<evidence type="ECO:0000313" key="5">
    <source>
        <dbReference type="Proteomes" id="UP000662939"/>
    </source>
</evidence>
<accession>A0A895XQK9</accession>
<dbReference type="InterPro" id="IPR003680">
    <property type="entry name" value="Flavodoxin_fold"/>
</dbReference>
<protein>
    <submittedName>
        <fullName evidence="4">NAD(P)H-dependent oxidoreductase</fullName>
    </submittedName>
</protein>
<dbReference type="InterPro" id="IPR029039">
    <property type="entry name" value="Flavoprotein-like_sf"/>
</dbReference>
<dbReference type="Gene3D" id="3.40.50.360">
    <property type="match status" value="1"/>
</dbReference>
<dbReference type="PANTHER" id="PTHR10204">
    <property type="entry name" value="NAD P H OXIDOREDUCTASE-RELATED"/>
    <property type="match status" value="1"/>
</dbReference>
<sequence length="253" mass="28523">MKFFVLYAHPDHTSLSASLHRDSVSILRELGHEVTVSDLYAMKWKATADYEDLGELDEHDNFTDDSGLAMEKGQLAADIVEEQRKISEADAVLVQFPLWWFSMPAIMKGWFDRVFSNGFAYGTTRSWPRYGNGKLQGKKAMVMLTMGAGTPAVSERGVSGDLNDILFPLQRGTLHYAGMDPVPPFVVPSAYRMDEERYSQLKQQLRQRLETWEPTAPIGYRCQNGGDYDEQLRLKPGLEPTGVHSGYKLHIAS</sequence>
<evidence type="ECO:0000259" key="3">
    <source>
        <dbReference type="Pfam" id="PF02525"/>
    </source>
</evidence>
<dbReference type="AlphaFoldDB" id="A0A895XQK9"/>
<keyword evidence="2" id="KW-0560">Oxidoreductase</keyword>
<dbReference type="SUPFAM" id="SSF52218">
    <property type="entry name" value="Flavoproteins"/>
    <property type="match status" value="1"/>
</dbReference>
<dbReference type="PANTHER" id="PTHR10204:SF34">
    <property type="entry name" value="NAD(P)H DEHYDROGENASE [QUINONE] 1 ISOFORM 1"/>
    <property type="match status" value="1"/>
</dbReference>
<organism evidence="4 5">
    <name type="scientific">Natronoglycomyces albus</name>
    <dbReference type="NCBI Taxonomy" id="2811108"/>
    <lineage>
        <taxon>Bacteria</taxon>
        <taxon>Bacillati</taxon>
        <taxon>Actinomycetota</taxon>
        <taxon>Actinomycetes</taxon>
        <taxon>Glycomycetales</taxon>
        <taxon>Glycomycetaceae</taxon>
        <taxon>Natronoglycomyces</taxon>
    </lineage>
</organism>
<name>A0A895XQK9_9ACTN</name>
<dbReference type="KEGG" id="nav:JQS30_00360"/>
<dbReference type="Pfam" id="PF02525">
    <property type="entry name" value="Flavodoxin_2"/>
    <property type="match status" value="1"/>
</dbReference>
<dbReference type="GO" id="GO:0005829">
    <property type="term" value="C:cytosol"/>
    <property type="evidence" value="ECO:0007669"/>
    <property type="project" value="TreeGrafter"/>
</dbReference>
<reference evidence="4" key="1">
    <citation type="submission" date="2021-02" db="EMBL/GenBank/DDBJ databases">
        <title>Natronoglycomyces albus gen. nov., sp. nov, a haloalkaliphilic actinobacterium from a soda solonchak soil.</title>
        <authorList>
            <person name="Sorokin D.Y."/>
            <person name="Khijniak T.V."/>
            <person name="Zakharycheva A.P."/>
            <person name="Boueva O.V."/>
            <person name="Ariskina E.V."/>
            <person name="Hahnke R.L."/>
            <person name="Bunk B."/>
            <person name="Sproer C."/>
            <person name="Schumann P."/>
            <person name="Evtushenko L.I."/>
            <person name="Kublanov I.V."/>
        </authorList>
    </citation>
    <scope>NUCLEOTIDE SEQUENCE</scope>
    <source>
        <strain evidence="4">DSM 106290</strain>
    </source>
</reference>
<dbReference type="RefSeq" id="WP_213171443.1">
    <property type="nucleotide sequence ID" value="NZ_CP070496.1"/>
</dbReference>
<evidence type="ECO:0000256" key="2">
    <source>
        <dbReference type="ARBA" id="ARBA00023002"/>
    </source>
</evidence>
<dbReference type="GO" id="GO:0003955">
    <property type="term" value="F:NAD(P)H dehydrogenase (quinone) activity"/>
    <property type="evidence" value="ECO:0007669"/>
    <property type="project" value="TreeGrafter"/>
</dbReference>
<feature type="domain" description="Flavodoxin-like fold" evidence="3">
    <location>
        <begin position="1"/>
        <end position="209"/>
    </location>
</feature>
<keyword evidence="5" id="KW-1185">Reference proteome</keyword>
<dbReference type="Proteomes" id="UP000662939">
    <property type="component" value="Chromosome"/>
</dbReference>
<dbReference type="InterPro" id="IPR051545">
    <property type="entry name" value="NAD(P)H_dehydrogenase_qn"/>
</dbReference>
<dbReference type="EMBL" id="CP070496">
    <property type="protein sequence ID" value="QSB05435.1"/>
    <property type="molecule type" value="Genomic_DNA"/>
</dbReference>
<evidence type="ECO:0000313" key="4">
    <source>
        <dbReference type="EMBL" id="QSB05435.1"/>
    </source>
</evidence>